<sequence length="203" mass="22710">MTQATATSERERRFFRCEVRADPGGEGQGAKIIGYGATFNSLSENLGGFREIIKPGAFDSVMQDDVRGLFNHDPNFVLGRTKSGTLRLTLDDTGLRYEIDAPDTQTVRDMVLAPLQRGDIDGSSFNFRVAHDGERWYYDDDGLLIREITKFARLYDVGPVAFPAYPDSAAASRSMQDYLATESSAQIEQDRLRRERELKLIGA</sequence>
<keyword evidence="1" id="KW-1188">Viral release from host cell</keyword>
<dbReference type="InterPro" id="IPR006433">
    <property type="entry name" value="Prohead_protease"/>
</dbReference>
<evidence type="ECO:0000313" key="5">
    <source>
        <dbReference type="EMBL" id="GJA64122.1"/>
    </source>
</evidence>
<dbReference type="Proteomes" id="UP000886934">
    <property type="component" value="Unassembled WGS sequence"/>
</dbReference>
<comment type="caution">
    <text evidence="5">The sequence shown here is derived from an EMBL/GenBank/DDBJ whole genome shotgun (WGS) entry which is preliminary data.</text>
</comment>
<reference evidence="5" key="1">
    <citation type="submission" date="2021-07" db="EMBL/GenBank/DDBJ databases">
        <title>Draft genome sequence of carbapenem-resistant Aeromonas spp. in Japan.</title>
        <authorList>
            <person name="Maehana S."/>
            <person name="Suzuki M."/>
            <person name="Kitasato H."/>
        </authorList>
    </citation>
    <scope>NUCLEOTIDE SEQUENCE</scope>
    <source>
        <strain evidence="5">KAM351</strain>
    </source>
</reference>
<dbReference type="AlphaFoldDB" id="A0AA37CYE3"/>
<keyword evidence="2" id="KW-0645">Protease</keyword>
<dbReference type="NCBIfam" id="TIGR01543">
    <property type="entry name" value="proheadase_HK97"/>
    <property type="match status" value="1"/>
</dbReference>
<evidence type="ECO:0000313" key="6">
    <source>
        <dbReference type="Proteomes" id="UP000886934"/>
    </source>
</evidence>
<dbReference type="Pfam" id="PF04586">
    <property type="entry name" value="Peptidase_S78"/>
    <property type="match status" value="1"/>
</dbReference>
<dbReference type="GO" id="GO:0008233">
    <property type="term" value="F:peptidase activity"/>
    <property type="evidence" value="ECO:0007669"/>
    <property type="project" value="UniProtKB-KW"/>
</dbReference>
<dbReference type="GO" id="GO:0006508">
    <property type="term" value="P:proteolysis"/>
    <property type="evidence" value="ECO:0007669"/>
    <property type="project" value="UniProtKB-KW"/>
</dbReference>
<gene>
    <name evidence="5" type="ORF">KAM351_27330</name>
</gene>
<evidence type="ECO:0000256" key="3">
    <source>
        <dbReference type="ARBA" id="ARBA00022801"/>
    </source>
</evidence>
<keyword evidence="3" id="KW-0378">Hydrolase</keyword>
<evidence type="ECO:0000256" key="2">
    <source>
        <dbReference type="ARBA" id="ARBA00022670"/>
    </source>
</evidence>
<name>A0AA37CYE3_AERCA</name>
<proteinExistence type="predicted"/>
<dbReference type="EMBL" id="BPNN01000040">
    <property type="protein sequence ID" value="GJA64122.1"/>
    <property type="molecule type" value="Genomic_DNA"/>
</dbReference>
<dbReference type="InterPro" id="IPR054613">
    <property type="entry name" value="Peptidase_S78_dom"/>
</dbReference>
<organism evidence="5 6">
    <name type="scientific">Aeromonas caviae</name>
    <name type="common">Aeromonas punctata</name>
    <dbReference type="NCBI Taxonomy" id="648"/>
    <lineage>
        <taxon>Bacteria</taxon>
        <taxon>Pseudomonadati</taxon>
        <taxon>Pseudomonadota</taxon>
        <taxon>Gammaproteobacteria</taxon>
        <taxon>Aeromonadales</taxon>
        <taxon>Aeromonadaceae</taxon>
        <taxon>Aeromonas</taxon>
    </lineage>
</organism>
<accession>A0AA37CYE3</accession>
<feature type="domain" description="Prohead serine protease" evidence="4">
    <location>
        <begin position="18"/>
        <end position="178"/>
    </location>
</feature>
<protein>
    <recommendedName>
        <fullName evidence="4">Prohead serine protease domain-containing protein</fullName>
    </recommendedName>
</protein>
<evidence type="ECO:0000256" key="1">
    <source>
        <dbReference type="ARBA" id="ARBA00022612"/>
    </source>
</evidence>
<dbReference type="RefSeq" id="WP_223940213.1">
    <property type="nucleotide sequence ID" value="NZ_BPNN01000040.1"/>
</dbReference>
<evidence type="ECO:0000259" key="4">
    <source>
        <dbReference type="Pfam" id="PF04586"/>
    </source>
</evidence>